<protein>
    <recommendedName>
        <fullName evidence="4">TfoX N-terminal domain-containing protein</fullName>
    </recommendedName>
</protein>
<feature type="compositionally biased region" description="Basic residues" evidence="1">
    <location>
        <begin position="136"/>
        <end position="145"/>
    </location>
</feature>
<sequence>MEHVLSNLAWIEELLPLGYDAVPKHGGLAYYVDMNLVMILVERKGLYEHKGVSYPFELWNGAIFPVLKIRQNAFFLKYLFLENHPANKDWLYIPAEHEDFEDEVKQFMREVQKGNPLLGIPMKSESLSKSDEKVPRAKKKVTAKKVKADKKTENALFLSIAKKSFDPNKK</sequence>
<evidence type="ECO:0000313" key="2">
    <source>
        <dbReference type="EMBL" id="UOF01360.1"/>
    </source>
</evidence>
<dbReference type="Proteomes" id="UP000830116">
    <property type="component" value="Chromosome"/>
</dbReference>
<evidence type="ECO:0008006" key="4">
    <source>
        <dbReference type="Google" id="ProtNLM"/>
    </source>
</evidence>
<gene>
    <name evidence="2" type="ORF">MNR06_00130</name>
</gene>
<proteinExistence type="predicted"/>
<evidence type="ECO:0000256" key="1">
    <source>
        <dbReference type="SAM" id="MobiDB-lite"/>
    </source>
</evidence>
<accession>A0ABY4CGM5</accession>
<keyword evidence="3" id="KW-1185">Reference proteome</keyword>
<feature type="region of interest" description="Disordered" evidence="1">
    <location>
        <begin position="121"/>
        <end position="145"/>
    </location>
</feature>
<feature type="compositionally biased region" description="Basic and acidic residues" evidence="1">
    <location>
        <begin position="126"/>
        <end position="135"/>
    </location>
</feature>
<evidence type="ECO:0000313" key="3">
    <source>
        <dbReference type="Proteomes" id="UP000830116"/>
    </source>
</evidence>
<reference evidence="2" key="1">
    <citation type="submission" date="2022-03" db="EMBL/GenBank/DDBJ databases">
        <title>Genome Identification and Characterization of new species Bdellovibrio reynosense LBG001 sp. nov. from a Mexico soil sample.</title>
        <authorList>
            <person name="Camilli A."/>
            <person name="Ajao Y."/>
            <person name="Guo X."/>
        </authorList>
    </citation>
    <scope>NUCLEOTIDE SEQUENCE</scope>
    <source>
        <strain evidence="2">LBG001</strain>
    </source>
</reference>
<organism evidence="2 3">
    <name type="scientific">Bdellovibrio reynosensis</name>
    <dbReference type="NCBI Taxonomy" id="2835041"/>
    <lineage>
        <taxon>Bacteria</taxon>
        <taxon>Pseudomonadati</taxon>
        <taxon>Bdellovibrionota</taxon>
        <taxon>Bdellovibrionia</taxon>
        <taxon>Bdellovibrionales</taxon>
        <taxon>Pseudobdellovibrionaceae</taxon>
        <taxon>Bdellovibrio</taxon>
    </lineage>
</organism>
<dbReference type="RefSeq" id="WP_243537799.1">
    <property type="nucleotide sequence ID" value="NZ_CP093442.1"/>
</dbReference>
<name>A0ABY4CGM5_9BACT</name>
<dbReference type="EMBL" id="CP093442">
    <property type="protein sequence ID" value="UOF01360.1"/>
    <property type="molecule type" value="Genomic_DNA"/>
</dbReference>